<dbReference type="Proteomes" id="UP000242287">
    <property type="component" value="Unassembled WGS sequence"/>
</dbReference>
<sequence>MAVLGYHQFSANLSRAECIAAYRINGWMFCTGMALAEVILTIRIWIVWNKDRRLTYGLPIFFVIIWGAGFAVMGIFLNSLTFAETPHPLAIGCFVTRASRILSADPALLMFYNTGNLVLLVVRVSSFYWSQVDSWLIKRLYTDGVLYYLFLFAFCVINVAVIFSLPSEYINLLSSLQRVIHSILSGRVILDIRRHAAEKINMEPPMIAISPLEACP</sequence>
<feature type="transmembrane region" description="Helical" evidence="1">
    <location>
        <begin position="107"/>
        <end position="125"/>
    </location>
</feature>
<dbReference type="OrthoDB" id="2958007at2759"/>
<keyword evidence="3" id="KW-1185">Reference proteome</keyword>
<organism evidence="2 3">
    <name type="scientific">Amanita thiersii Skay4041</name>
    <dbReference type="NCBI Taxonomy" id="703135"/>
    <lineage>
        <taxon>Eukaryota</taxon>
        <taxon>Fungi</taxon>
        <taxon>Dikarya</taxon>
        <taxon>Basidiomycota</taxon>
        <taxon>Agaricomycotina</taxon>
        <taxon>Agaricomycetes</taxon>
        <taxon>Agaricomycetidae</taxon>
        <taxon>Agaricales</taxon>
        <taxon>Pluteineae</taxon>
        <taxon>Amanitaceae</taxon>
        <taxon>Amanita</taxon>
    </lineage>
</organism>
<reference evidence="2 3" key="1">
    <citation type="submission" date="2014-02" db="EMBL/GenBank/DDBJ databases">
        <title>Transposable element dynamics among asymbiotic and ectomycorrhizal Amanita fungi.</title>
        <authorList>
            <consortium name="DOE Joint Genome Institute"/>
            <person name="Hess J."/>
            <person name="Skrede I."/>
            <person name="Wolfe B."/>
            <person name="LaButti K."/>
            <person name="Ohm R.A."/>
            <person name="Grigoriev I.V."/>
            <person name="Pringle A."/>
        </authorList>
    </citation>
    <scope>NUCLEOTIDE SEQUENCE [LARGE SCALE GENOMIC DNA]</scope>
    <source>
        <strain evidence="2 3">SKay4041</strain>
    </source>
</reference>
<evidence type="ECO:0000313" key="2">
    <source>
        <dbReference type="EMBL" id="PFH49147.1"/>
    </source>
</evidence>
<proteinExistence type="predicted"/>
<dbReference type="AlphaFoldDB" id="A0A2A9NLK9"/>
<evidence type="ECO:0000256" key="1">
    <source>
        <dbReference type="SAM" id="Phobius"/>
    </source>
</evidence>
<feature type="transmembrane region" description="Helical" evidence="1">
    <location>
        <begin position="54"/>
        <end position="77"/>
    </location>
</feature>
<protein>
    <submittedName>
        <fullName evidence="2">Uncharacterized protein</fullName>
    </submittedName>
</protein>
<dbReference type="EMBL" id="KZ302037">
    <property type="protein sequence ID" value="PFH49147.1"/>
    <property type="molecule type" value="Genomic_DNA"/>
</dbReference>
<keyword evidence="1" id="KW-0812">Transmembrane</keyword>
<keyword evidence="1" id="KW-0472">Membrane</keyword>
<accession>A0A2A9NLK9</accession>
<keyword evidence="1" id="KW-1133">Transmembrane helix</keyword>
<evidence type="ECO:0000313" key="3">
    <source>
        <dbReference type="Proteomes" id="UP000242287"/>
    </source>
</evidence>
<feature type="transmembrane region" description="Helical" evidence="1">
    <location>
        <begin position="145"/>
        <end position="165"/>
    </location>
</feature>
<gene>
    <name evidence="2" type="ORF">AMATHDRAFT_63636</name>
</gene>
<name>A0A2A9NLK9_9AGAR</name>
<feature type="transmembrane region" description="Helical" evidence="1">
    <location>
        <begin position="24"/>
        <end position="48"/>
    </location>
</feature>